<reference evidence="2 3" key="1">
    <citation type="journal article" date="2013" name="Nat. Genet.">
        <title>The genome of the hydatid tapeworm Echinococcus granulosus.</title>
        <authorList>
            <person name="Zheng H."/>
            <person name="Zhang W."/>
            <person name="Zhang L."/>
            <person name="Zhang Z."/>
            <person name="Li J."/>
            <person name="Lu G."/>
            <person name="Zhu Y."/>
            <person name="Wang Y."/>
            <person name="Huang Y."/>
            <person name="Liu J."/>
            <person name="Kang H."/>
            <person name="Chen J."/>
            <person name="Wang L."/>
            <person name="Chen A."/>
            <person name="Yu S."/>
            <person name="Gao Z."/>
            <person name="Jin L."/>
            <person name="Gu W."/>
            <person name="Wang Z."/>
            <person name="Zhao L."/>
            <person name="Shi B."/>
            <person name="Wen H."/>
            <person name="Lin R."/>
            <person name="Jones M.K."/>
            <person name="Brejova B."/>
            <person name="Vinar T."/>
            <person name="Zhao G."/>
            <person name="McManus D.P."/>
            <person name="Chen Z."/>
            <person name="Zhou Y."/>
            <person name="Wang S."/>
        </authorList>
    </citation>
    <scope>NUCLEOTIDE SEQUENCE [LARGE SCALE GENOMIC DNA]</scope>
</reference>
<dbReference type="RefSeq" id="XP_024345498.1">
    <property type="nucleotide sequence ID" value="XM_024500092.1"/>
</dbReference>
<name>W6U7F3_ECHGR</name>
<feature type="compositionally biased region" description="Polar residues" evidence="1">
    <location>
        <begin position="31"/>
        <end position="56"/>
    </location>
</feature>
<dbReference type="CTD" id="36346558"/>
<dbReference type="KEGG" id="egl:EGR_10843"/>
<sequence length="62" mass="6854">MSFPDRRHKLTFCGAHGCNLFASASACLRQSANPGASTPQNSESSTISWSMLQKQSPLIWRR</sequence>
<evidence type="ECO:0000256" key="1">
    <source>
        <dbReference type="SAM" id="MobiDB-lite"/>
    </source>
</evidence>
<comment type="caution">
    <text evidence="2">The sequence shown here is derived from an EMBL/GenBank/DDBJ whole genome shotgun (WGS) entry which is preliminary data.</text>
</comment>
<dbReference type="AlphaFoldDB" id="W6U7F3"/>
<evidence type="ECO:0000313" key="3">
    <source>
        <dbReference type="Proteomes" id="UP000019149"/>
    </source>
</evidence>
<organism evidence="2 3">
    <name type="scientific">Echinococcus granulosus</name>
    <name type="common">Hydatid tapeworm</name>
    <dbReference type="NCBI Taxonomy" id="6210"/>
    <lineage>
        <taxon>Eukaryota</taxon>
        <taxon>Metazoa</taxon>
        <taxon>Spiralia</taxon>
        <taxon>Lophotrochozoa</taxon>
        <taxon>Platyhelminthes</taxon>
        <taxon>Cestoda</taxon>
        <taxon>Eucestoda</taxon>
        <taxon>Cyclophyllidea</taxon>
        <taxon>Taeniidae</taxon>
        <taxon>Echinococcus</taxon>
        <taxon>Echinococcus granulosus group</taxon>
    </lineage>
</organism>
<dbReference type="PROSITE" id="PS51257">
    <property type="entry name" value="PROKAR_LIPOPROTEIN"/>
    <property type="match status" value="1"/>
</dbReference>
<accession>W6U7F3</accession>
<proteinExistence type="predicted"/>
<keyword evidence="3" id="KW-1185">Reference proteome</keyword>
<gene>
    <name evidence="2" type="ORF">EGR_10843</name>
</gene>
<dbReference type="Proteomes" id="UP000019149">
    <property type="component" value="Unassembled WGS sequence"/>
</dbReference>
<dbReference type="EMBL" id="APAU02000281">
    <property type="protein sequence ID" value="EUB54302.1"/>
    <property type="molecule type" value="Genomic_DNA"/>
</dbReference>
<protein>
    <submittedName>
        <fullName evidence="2">Uncharacterized protein</fullName>
    </submittedName>
</protein>
<feature type="region of interest" description="Disordered" evidence="1">
    <location>
        <begin position="31"/>
        <end position="62"/>
    </location>
</feature>
<evidence type="ECO:0000313" key="2">
    <source>
        <dbReference type="EMBL" id="EUB54302.1"/>
    </source>
</evidence>
<dbReference type="GeneID" id="36346558"/>